<feature type="domain" description="C2H2-type" evidence="6">
    <location>
        <begin position="382"/>
        <end position="402"/>
    </location>
</feature>
<keyword evidence="2" id="KW-0804">Transcription</keyword>
<dbReference type="Gene3D" id="3.30.160.60">
    <property type="entry name" value="Classic Zinc Finger"/>
    <property type="match status" value="1"/>
</dbReference>
<evidence type="ECO:0000256" key="3">
    <source>
        <dbReference type="ARBA" id="ARBA00023242"/>
    </source>
</evidence>
<dbReference type="PANTHER" id="PTHR15052:SF2">
    <property type="entry name" value="GENERAL TRANSCRIPTION FACTOR 3C POLYPEPTIDE 2"/>
    <property type="match status" value="1"/>
</dbReference>
<feature type="domain" description="C2H2-type" evidence="6">
    <location>
        <begin position="519"/>
        <end position="544"/>
    </location>
</feature>
<dbReference type="InterPro" id="IPR017956">
    <property type="entry name" value="AT_hook_DNA-bd_motif"/>
</dbReference>
<dbReference type="GO" id="GO:0000127">
    <property type="term" value="C:transcription factor TFIIIC complex"/>
    <property type="evidence" value="ECO:0007669"/>
    <property type="project" value="TreeGrafter"/>
</dbReference>
<feature type="compositionally biased region" description="Basic residues" evidence="5">
    <location>
        <begin position="1"/>
        <end position="10"/>
    </location>
</feature>
<dbReference type="SMART" id="SM00355">
    <property type="entry name" value="ZnF_C2H2"/>
    <property type="match status" value="5"/>
</dbReference>
<organism evidence="7 8">
    <name type="scientific">Cimex lectularius</name>
    <name type="common">Bed bug</name>
    <name type="synonym">Acanthia lectularia</name>
    <dbReference type="NCBI Taxonomy" id="79782"/>
    <lineage>
        <taxon>Eukaryota</taxon>
        <taxon>Metazoa</taxon>
        <taxon>Ecdysozoa</taxon>
        <taxon>Arthropoda</taxon>
        <taxon>Hexapoda</taxon>
        <taxon>Insecta</taxon>
        <taxon>Pterygota</taxon>
        <taxon>Neoptera</taxon>
        <taxon>Paraneoptera</taxon>
        <taxon>Hemiptera</taxon>
        <taxon>Heteroptera</taxon>
        <taxon>Panheteroptera</taxon>
        <taxon>Cimicomorpha</taxon>
        <taxon>Cimicidae</taxon>
        <taxon>Cimex</taxon>
    </lineage>
</organism>
<evidence type="ECO:0000256" key="5">
    <source>
        <dbReference type="SAM" id="MobiDB-lite"/>
    </source>
</evidence>
<keyword evidence="8" id="KW-1185">Reference proteome</keyword>
<dbReference type="RefSeq" id="XP_024082995.1">
    <property type="nucleotide sequence ID" value="XM_024227227.1"/>
</dbReference>
<feature type="compositionally biased region" description="Basic and acidic residues" evidence="5">
    <location>
        <begin position="137"/>
        <end position="146"/>
    </location>
</feature>
<feature type="domain" description="C2H2-type" evidence="6">
    <location>
        <begin position="416"/>
        <end position="438"/>
    </location>
</feature>
<accession>A0A8I6TK75</accession>
<feature type="repeat" description="WD" evidence="4">
    <location>
        <begin position="883"/>
        <end position="925"/>
    </location>
</feature>
<dbReference type="InterPro" id="IPR015943">
    <property type="entry name" value="WD40/YVTN_repeat-like_dom_sf"/>
</dbReference>
<feature type="compositionally biased region" description="Basic residues" evidence="5">
    <location>
        <begin position="212"/>
        <end position="222"/>
    </location>
</feature>
<feature type="compositionally biased region" description="Polar residues" evidence="5">
    <location>
        <begin position="16"/>
        <end position="29"/>
    </location>
</feature>
<evidence type="ECO:0000256" key="1">
    <source>
        <dbReference type="ARBA" id="ARBA00004123"/>
    </source>
</evidence>
<dbReference type="PANTHER" id="PTHR15052">
    <property type="entry name" value="RNA POLYMERASE III TRANSCRIPTION INITIATION FACTOR COMPLEX SUBUNIT"/>
    <property type="match status" value="1"/>
</dbReference>
<comment type="subcellular location">
    <subcellularLocation>
        <location evidence="1">Nucleus</location>
    </subcellularLocation>
</comment>
<dbReference type="SMART" id="SM00384">
    <property type="entry name" value="AT_hook"/>
    <property type="match status" value="3"/>
</dbReference>
<dbReference type="AlphaFoldDB" id="A0A8I6TK75"/>
<dbReference type="GO" id="GO:0005634">
    <property type="term" value="C:nucleus"/>
    <property type="evidence" value="ECO:0007669"/>
    <property type="project" value="UniProtKB-SubCell"/>
</dbReference>
<dbReference type="InterPro" id="IPR013087">
    <property type="entry name" value="Znf_C2H2_type"/>
</dbReference>
<dbReference type="PRINTS" id="PR00929">
    <property type="entry name" value="ATHOOK"/>
</dbReference>
<feature type="compositionally biased region" description="Acidic residues" evidence="5">
    <location>
        <begin position="185"/>
        <end position="194"/>
    </location>
</feature>
<evidence type="ECO:0000313" key="8">
    <source>
        <dbReference type="Proteomes" id="UP000494040"/>
    </source>
</evidence>
<dbReference type="Gene3D" id="2.130.10.10">
    <property type="entry name" value="YVTN repeat-like/Quinoprotein amine dehydrogenase"/>
    <property type="match status" value="1"/>
</dbReference>
<protein>
    <recommendedName>
        <fullName evidence="6">C2H2-type domain-containing protein</fullName>
    </recommendedName>
</protein>
<feature type="domain" description="C2H2-type" evidence="6">
    <location>
        <begin position="548"/>
        <end position="571"/>
    </location>
</feature>
<dbReference type="SMART" id="SM00320">
    <property type="entry name" value="WD40"/>
    <property type="match status" value="3"/>
</dbReference>
<dbReference type="GO" id="GO:0006383">
    <property type="term" value="P:transcription by RNA polymerase III"/>
    <property type="evidence" value="ECO:0007669"/>
    <property type="project" value="TreeGrafter"/>
</dbReference>
<dbReference type="Proteomes" id="UP000494040">
    <property type="component" value="Unassembled WGS sequence"/>
</dbReference>
<evidence type="ECO:0000313" key="7">
    <source>
        <dbReference type="EnsemblMetazoa" id="XP_024082995.1"/>
    </source>
</evidence>
<dbReference type="InterPro" id="IPR036322">
    <property type="entry name" value="WD40_repeat_dom_sf"/>
</dbReference>
<feature type="compositionally biased region" description="Polar residues" evidence="5">
    <location>
        <begin position="154"/>
        <end position="166"/>
    </location>
</feature>
<dbReference type="GeneID" id="106673592"/>
<evidence type="ECO:0000256" key="4">
    <source>
        <dbReference type="PROSITE-ProRule" id="PRU00221"/>
    </source>
</evidence>
<dbReference type="KEGG" id="clec:106673592"/>
<proteinExistence type="predicted"/>
<keyword evidence="4" id="KW-0853">WD repeat</keyword>
<dbReference type="EnsemblMetazoa" id="XM_024227227.1">
    <property type="protein sequence ID" value="XP_024082995.1"/>
    <property type="gene ID" value="LOC106673592"/>
</dbReference>
<dbReference type="InterPro" id="IPR052416">
    <property type="entry name" value="GTF3C_component"/>
</dbReference>
<dbReference type="PROSITE" id="PS50294">
    <property type="entry name" value="WD_REPEATS_REGION"/>
    <property type="match status" value="1"/>
</dbReference>
<feature type="region of interest" description="Disordered" evidence="5">
    <location>
        <begin position="1"/>
        <end position="267"/>
    </location>
</feature>
<feature type="domain" description="C2H2-type" evidence="6">
    <location>
        <begin position="324"/>
        <end position="346"/>
    </location>
</feature>
<dbReference type="GO" id="GO:0003677">
    <property type="term" value="F:DNA binding"/>
    <property type="evidence" value="ECO:0007669"/>
    <property type="project" value="InterPro"/>
</dbReference>
<dbReference type="PROSITE" id="PS50082">
    <property type="entry name" value="WD_REPEATS_2"/>
    <property type="match status" value="1"/>
</dbReference>
<reference evidence="7" key="1">
    <citation type="submission" date="2022-01" db="UniProtKB">
        <authorList>
            <consortium name="EnsemblMetazoa"/>
        </authorList>
    </citation>
    <scope>IDENTIFICATION</scope>
</reference>
<dbReference type="OrthoDB" id="4703at2759"/>
<sequence>MLAKKRRGRPSKTAGKETSQVDTEQNQDADSSKADKLEEKNTFVDKNCKRVPSQISTRGKENEQADSQPPEGQRKRRMTEQSQVEAENVTVKEETVPKKRGRPRKSEQQTTNPGSTIAKDTPVPTVGRLRKSSRILGDADKQIDKTKKPRRNNTLKNDNSEDTTQIIEKRRSTNAQSEIPKNLEEENNIEDVEPDSEKMKAPSLDINEPRAKKQRGRPKKVSKASENSNRQKDENDTNKKEYPHVVSDDEIPKKRKQLNQTTDEMNKADSNAEIKEEIPVRKEKKSGRVRKSMIRYSQSNLDETHTVYSRIDLFSKIKNPNQIVQCEICKESMPVINYQKVHMAKHNYLCWLKDEDPIDIENEILVERILTRIKLYSPKIIFKCPVCQNVKKSARGFISHRQFCGKTEQERIKMMVTCEQCGRMLMPSSMDSHVYLNHHPDNKKSEEKIEITGSRKAAEKCLKNISLFTSDTAPKDKDSQEQFNPDDDLSEFYTAVKLRAKDFSNQWRQAFLKDEIVTCPCSNCDFKAERLQEMKKHFRNCSVHAKTFQCTECEFSAPDEPQITAHIKNLHLGNVTLARQKSKENSNEEDVKDNCLPSIPFLRNTERTFSHSRIRSKFFSPALKWTKEMRNIHFSQEELYSDLAVNMDWEFLEHDQVEKYIQHEQKSIKVTFNGEDWFAMNKYESSLTHDHAAFIFCGGPIFALGWAPGNNRQFLAIGAHLSMSDFYQVSSTCSGPGNIQIWSFGDLANTKQTSFVGTRLEYLICHDFGGAWALEWCPVGCQNDKRMGLLAVASASGSIPLFSVPQPKASSEIRFPACKPQPVLILELGPYEKYQCTRISWSKVKPHRTIAGGFVNGYIALWDLLSTSSLLRRGKILYPFKVFQAHYSIITGLMFSPMSDTHLVSCAHDKFLKYWDLKDTTAPQSKNWRNLSTDVTWLQHWMTCATAVDNIYSAGESTMIFNSIRDFVYEPQSFIANVDSSALSKYIGGRGSRSISGNDWLNAVALSYDNGQINLAFGRRQPLVSHDDRKKYIKVVMEPHLYNFEVKVTSYY</sequence>
<evidence type="ECO:0000256" key="2">
    <source>
        <dbReference type="ARBA" id="ARBA00023163"/>
    </source>
</evidence>
<evidence type="ECO:0000259" key="6">
    <source>
        <dbReference type="SMART" id="SM00355"/>
    </source>
</evidence>
<feature type="compositionally biased region" description="Basic and acidic residues" evidence="5">
    <location>
        <begin position="229"/>
        <end position="252"/>
    </location>
</feature>
<feature type="compositionally biased region" description="Basic and acidic residues" evidence="5">
    <location>
        <begin position="30"/>
        <end position="48"/>
    </location>
</feature>
<dbReference type="SUPFAM" id="SSF50978">
    <property type="entry name" value="WD40 repeat-like"/>
    <property type="match status" value="1"/>
</dbReference>
<dbReference type="InterPro" id="IPR001680">
    <property type="entry name" value="WD40_rpt"/>
</dbReference>
<name>A0A8I6TK75_CIMLE</name>
<keyword evidence="3" id="KW-0539">Nucleus</keyword>